<name>A0AA38S841_9PEZI</name>
<sequence length="468" mass="54084">MSNEVPDMPTDDVKPYWIWYPDVASDDTYRTLVRQYPDMIYSTGRACAVAGYAELYHELDLLPEVSIAEEARDNASNPGSKAIFDHIMNVRIGLDEYSEWSVRKGRYFDIVEDNFMAEISSKFNHEDLQAVEHVELMYTPLPLHLPTAAKDPLILMAAHEGNLDRYVRLHRPRMLHREAKAFIRSIYHNTIFAKFWSLQDFSKYPRGSDIKRATIARFIMVNDLSHITPTTPDKNEMPGMIWWPLIPREETLRELARRRPDMRLQVAMACIAANFERFWDELEPEPHPALWKLAQPRFVTCATQPVRSYYTDYLASRGRETEAEAVQETAVVEADGWQNVNTVSPRGFSRPGYYGPRTEGHELCDDAAVVDQEPTSTYLYSLVGLPISGPEHTSVHSWGMQASAADWELFMCSSEEMRQKARERNGCPVFGEENYPPSLYPRHYAVRMNRQYEERESEDHEKVDVDAI</sequence>
<comment type="caution">
    <text evidence="1">The sequence shown here is derived from an EMBL/GenBank/DDBJ whole genome shotgun (WGS) entry which is preliminary data.</text>
</comment>
<evidence type="ECO:0000313" key="2">
    <source>
        <dbReference type="Proteomes" id="UP001174691"/>
    </source>
</evidence>
<protein>
    <submittedName>
        <fullName evidence="1">Alpha-mannosyltransferase</fullName>
    </submittedName>
</protein>
<organism evidence="1 2">
    <name type="scientific">Coniochaeta hoffmannii</name>
    <dbReference type="NCBI Taxonomy" id="91930"/>
    <lineage>
        <taxon>Eukaryota</taxon>
        <taxon>Fungi</taxon>
        <taxon>Dikarya</taxon>
        <taxon>Ascomycota</taxon>
        <taxon>Pezizomycotina</taxon>
        <taxon>Sordariomycetes</taxon>
        <taxon>Sordariomycetidae</taxon>
        <taxon>Coniochaetales</taxon>
        <taxon>Coniochaetaceae</taxon>
        <taxon>Coniochaeta</taxon>
    </lineage>
</organism>
<accession>A0AA38S841</accession>
<reference evidence="1" key="1">
    <citation type="submission" date="2022-07" db="EMBL/GenBank/DDBJ databases">
        <title>Fungi with potential for degradation of polypropylene.</title>
        <authorList>
            <person name="Gostincar C."/>
        </authorList>
    </citation>
    <scope>NUCLEOTIDE SEQUENCE</scope>
    <source>
        <strain evidence="1">EXF-13287</strain>
    </source>
</reference>
<gene>
    <name evidence="1" type="ORF">NKR19_g1042</name>
</gene>
<dbReference type="EMBL" id="JANBVN010000009">
    <property type="protein sequence ID" value="KAJ9164792.1"/>
    <property type="molecule type" value="Genomic_DNA"/>
</dbReference>
<proteinExistence type="predicted"/>
<dbReference type="AlphaFoldDB" id="A0AA38S841"/>
<keyword evidence="2" id="KW-1185">Reference proteome</keyword>
<dbReference type="Proteomes" id="UP001174691">
    <property type="component" value="Unassembled WGS sequence"/>
</dbReference>
<evidence type="ECO:0000313" key="1">
    <source>
        <dbReference type="EMBL" id="KAJ9164792.1"/>
    </source>
</evidence>